<gene>
    <name evidence="1" type="ORF">DVH24_014564</name>
</gene>
<evidence type="ECO:0000313" key="2">
    <source>
        <dbReference type="Proteomes" id="UP000290289"/>
    </source>
</evidence>
<dbReference type="STRING" id="3750.A0A498KJT0"/>
<sequence>MIYSVKEFLEDRVKQMKRAKSDCVTDRDSVVIAYEVKDKPSVLKAEDWDWVVVVFVLLRFSIRLWGFSCDSKMIVWSQSKDCEPVECEDHLDSLSAVICLSECFPSLLGFNFTVAEALMSEFDAENKGDNGDLHTAYTGKGKGDDSESLMCYL</sequence>
<reference evidence="1 2" key="1">
    <citation type="submission" date="2018-10" db="EMBL/GenBank/DDBJ databases">
        <title>A high-quality apple genome assembly.</title>
        <authorList>
            <person name="Hu J."/>
        </authorList>
    </citation>
    <scope>NUCLEOTIDE SEQUENCE [LARGE SCALE GENOMIC DNA]</scope>
    <source>
        <strain evidence="2">cv. HFTH1</strain>
        <tissue evidence="1">Young leaf</tissue>
    </source>
</reference>
<protein>
    <submittedName>
        <fullName evidence="1">Uncharacterized protein</fullName>
    </submittedName>
</protein>
<accession>A0A498KJT0</accession>
<dbReference type="AlphaFoldDB" id="A0A498KJT0"/>
<dbReference type="EMBL" id="RDQH01000327">
    <property type="protein sequence ID" value="RXI07998.1"/>
    <property type="molecule type" value="Genomic_DNA"/>
</dbReference>
<proteinExistence type="predicted"/>
<keyword evidence="2" id="KW-1185">Reference proteome</keyword>
<evidence type="ECO:0000313" key="1">
    <source>
        <dbReference type="EMBL" id="RXI07998.1"/>
    </source>
</evidence>
<organism evidence="1 2">
    <name type="scientific">Malus domestica</name>
    <name type="common">Apple</name>
    <name type="synonym">Pyrus malus</name>
    <dbReference type="NCBI Taxonomy" id="3750"/>
    <lineage>
        <taxon>Eukaryota</taxon>
        <taxon>Viridiplantae</taxon>
        <taxon>Streptophyta</taxon>
        <taxon>Embryophyta</taxon>
        <taxon>Tracheophyta</taxon>
        <taxon>Spermatophyta</taxon>
        <taxon>Magnoliopsida</taxon>
        <taxon>eudicotyledons</taxon>
        <taxon>Gunneridae</taxon>
        <taxon>Pentapetalae</taxon>
        <taxon>rosids</taxon>
        <taxon>fabids</taxon>
        <taxon>Rosales</taxon>
        <taxon>Rosaceae</taxon>
        <taxon>Amygdaloideae</taxon>
        <taxon>Maleae</taxon>
        <taxon>Malus</taxon>
    </lineage>
</organism>
<dbReference type="Proteomes" id="UP000290289">
    <property type="component" value="Chromosome 1"/>
</dbReference>
<name>A0A498KJT0_MALDO</name>
<comment type="caution">
    <text evidence="1">The sequence shown here is derived from an EMBL/GenBank/DDBJ whole genome shotgun (WGS) entry which is preliminary data.</text>
</comment>